<comment type="caution">
    <text evidence="1">The sequence shown here is derived from an EMBL/GenBank/DDBJ whole genome shotgun (WGS) entry which is preliminary data.</text>
</comment>
<name>A0A0N1I0X5_LEPSE</name>
<dbReference type="Proteomes" id="UP000038009">
    <property type="component" value="Unassembled WGS sequence"/>
</dbReference>
<accession>A0A0N1I0X5</accession>
<proteinExistence type="predicted"/>
<gene>
    <name evidence="1" type="ORF">ABL78_2399</name>
</gene>
<keyword evidence="2" id="KW-1185">Reference proteome</keyword>
<organism evidence="1 2">
    <name type="scientific">Leptomonas seymouri</name>
    <dbReference type="NCBI Taxonomy" id="5684"/>
    <lineage>
        <taxon>Eukaryota</taxon>
        <taxon>Discoba</taxon>
        <taxon>Euglenozoa</taxon>
        <taxon>Kinetoplastea</taxon>
        <taxon>Metakinetoplastina</taxon>
        <taxon>Trypanosomatida</taxon>
        <taxon>Trypanosomatidae</taxon>
        <taxon>Leishmaniinae</taxon>
        <taxon>Leptomonas</taxon>
    </lineage>
</organism>
<evidence type="ECO:0000313" key="1">
    <source>
        <dbReference type="EMBL" id="KPI88503.1"/>
    </source>
</evidence>
<dbReference type="OrthoDB" id="263502at2759"/>
<reference evidence="1 2" key="1">
    <citation type="journal article" date="2015" name="PLoS Pathog.">
        <title>Leptomonas seymouri: Adaptations to the Dixenous Life Cycle Analyzed by Genome Sequencing, Transcriptome Profiling and Co-infection with Leishmania donovani.</title>
        <authorList>
            <person name="Kraeva N."/>
            <person name="Butenko A."/>
            <person name="Hlavacova J."/>
            <person name="Kostygov A."/>
            <person name="Myskova J."/>
            <person name="Grybchuk D."/>
            <person name="Lestinova T."/>
            <person name="Votypka J."/>
            <person name="Volf P."/>
            <person name="Opperdoes F."/>
            <person name="Flegontov P."/>
            <person name="Lukes J."/>
            <person name="Yurchenko V."/>
        </authorList>
    </citation>
    <scope>NUCLEOTIDE SEQUENCE [LARGE SCALE GENOMIC DNA]</scope>
    <source>
        <strain evidence="1 2">ATCC 30220</strain>
    </source>
</reference>
<dbReference type="VEuPathDB" id="TriTrypDB:Lsey_0048_0230"/>
<evidence type="ECO:0000313" key="2">
    <source>
        <dbReference type="Proteomes" id="UP000038009"/>
    </source>
</evidence>
<sequence length="95" mass="10496">MSLNISDSASPVSAGAGVPLSVTGSRLAHFVNNYSPVHDTALKHLELNTDVYLDSELGEKLTEDRRLNVQHHLVADRALREYCITRMNNGSMMRS</sequence>
<protein>
    <submittedName>
        <fullName evidence="1">Uncharacterized protein</fullName>
    </submittedName>
</protein>
<dbReference type="OMA" id="REYCITR"/>
<dbReference type="EMBL" id="LJSK01000048">
    <property type="protein sequence ID" value="KPI88503.1"/>
    <property type="molecule type" value="Genomic_DNA"/>
</dbReference>
<dbReference type="AlphaFoldDB" id="A0A0N1I0X5"/>